<feature type="transmembrane region" description="Helical" evidence="7">
    <location>
        <begin position="21"/>
        <end position="46"/>
    </location>
</feature>
<comment type="subcellular location">
    <subcellularLocation>
        <location evidence="1">Cell membrane</location>
        <topology evidence="1">Multi-pass membrane protein</topology>
    </subcellularLocation>
</comment>
<sequence>MSKVAQQEPTDLSRRDSRRTLMASTVGTVLEWYDFNLYGLAAALVFGPLMFGESGIGGTLAAFASLGVGFLARPIGGFVLGNLGDKIGRKPILMFTFITMGLSSALIGLLPTNAQIGIWAPILLVFLRIVQGFAVGGEFAGATLMTMENAPIRRRGVFGALPSMGTGAGFVLATIVFALVSALPNEAFLAWGWRIPFLASVVLVVFGVIIRSRLPETRAFSDIKEEEKESTPVLTAFTKHPTAILRTIGLVMGGAVWGYLIQTFSLSYGTAELGMDRTILLWAIGIAAALEMATIPFWGWLSDKVGRKRVIITGVILTALFVFPFFWLFNTREPWLVFLAVVIGLPVLKDMIFGPQAAFAAEMFSSNVRYSGVSAGRELGGAIFGGTAPFIATMLIALGGGIWPLAIYIILTLAITGFTVLTAPNNQHKDLREI</sequence>
<dbReference type="PANTHER" id="PTHR43045">
    <property type="entry name" value="SHIKIMATE TRANSPORTER"/>
    <property type="match status" value="1"/>
</dbReference>
<feature type="transmembrane region" description="Helical" evidence="7">
    <location>
        <begin position="379"/>
        <end position="399"/>
    </location>
</feature>
<dbReference type="SUPFAM" id="SSF103473">
    <property type="entry name" value="MFS general substrate transporter"/>
    <property type="match status" value="1"/>
</dbReference>
<dbReference type="InterPro" id="IPR036259">
    <property type="entry name" value="MFS_trans_sf"/>
</dbReference>
<keyword evidence="5 7" id="KW-1133">Transmembrane helix</keyword>
<dbReference type="Pfam" id="PF00083">
    <property type="entry name" value="Sugar_tr"/>
    <property type="match status" value="1"/>
</dbReference>
<accession>A0ABX5STZ6</accession>
<dbReference type="InterPro" id="IPR020846">
    <property type="entry name" value="MFS_dom"/>
</dbReference>
<evidence type="ECO:0000259" key="8">
    <source>
        <dbReference type="PROSITE" id="PS50850"/>
    </source>
</evidence>
<feature type="transmembrane region" description="Helical" evidence="7">
    <location>
        <begin position="58"/>
        <end position="80"/>
    </location>
</feature>
<dbReference type="Proteomes" id="UP000295748">
    <property type="component" value="Chromosome"/>
</dbReference>
<evidence type="ECO:0000313" key="10">
    <source>
        <dbReference type="Proteomes" id="UP000295748"/>
    </source>
</evidence>
<keyword evidence="10" id="KW-1185">Reference proteome</keyword>
<keyword evidence="4 7" id="KW-0812">Transmembrane</keyword>
<evidence type="ECO:0000256" key="7">
    <source>
        <dbReference type="SAM" id="Phobius"/>
    </source>
</evidence>
<feature type="domain" description="Major facilitator superfamily (MFS) profile" evidence="8">
    <location>
        <begin position="20"/>
        <end position="427"/>
    </location>
</feature>
<feature type="transmembrane region" description="Helical" evidence="7">
    <location>
        <begin position="191"/>
        <end position="210"/>
    </location>
</feature>
<dbReference type="Pfam" id="PF07690">
    <property type="entry name" value="MFS_1"/>
    <property type="match status" value="1"/>
</dbReference>
<dbReference type="CDD" id="cd17369">
    <property type="entry name" value="MFS_ShiA_like"/>
    <property type="match status" value="1"/>
</dbReference>
<feature type="transmembrane region" description="Helical" evidence="7">
    <location>
        <begin position="116"/>
        <end position="136"/>
    </location>
</feature>
<dbReference type="Gene3D" id="1.20.1250.20">
    <property type="entry name" value="MFS general substrate transporter like domains"/>
    <property type="match status" value="2"/>
</dbReference>
<proteinExistence type="predicted"/>
<protein>
    <submittedName>
        <fullName evidence="9">MFS transporter</fullName>
    </submittedName>
</protein>
<dbReference type="PANTHER" id="PTHR43045:SF1">
    <property type="entry name" value="SHIKIMATE TRANSPORTER"/>
    <property type="match status" value="1"/>
</dbReference>
<organism evidence="9 10">
    <name type="scientific">Microbacterium wangchenii</name>
    <dbReference type="NCBI Taxonomy" id="2541726"/>
    <lineage>
        <taxon>Bacteria</taxon>
        <taxon>Bacillati</taxon>
        <taxon>Actinomycetota</taxon>
        <taxon>Actinomycetes</taxon>
        <taxon>Micrococcales</taxon>
        <taxon>Microbacteriaceae</taxon>
        <taxon>Microbacterium</taxon>
    </lineage>
</organism>
<feature type="transmembrane region" description="Helical" evidence="7">
    <location>
        <begin position="280"/>
        <end position="298"/>
    </location>
</feature>
<evidence type="ECO:0000256" key="6">
    <source>
        <dbReference type="ARBA" id="ARBA00023136"/>
    </source>
</evidence>
<evidence type="ECO:0000256" key="1">
    <source>
        <dbReference type="ARBA" id="ARBA00004651"/>
    </source>
</evidence>
<evidence type="ECO:0000313" key="9">
    <source>
        <dbReference type="EMBL" id="QBR88671.1"/>
    </source>
</evidence>
<name>A0ABX5STZ6_9MICO</name>
<evidence type="ECO:0000256" key="3">
    <source>
        <dbReference type="ARBA" id="ARBA00022475"/>
    </source>
</evidence>
<feature type="transmembrane region" description="Helical" evidence="7">
    <location>
        <begin position="405"/>
        <end position="423"/>
    </location>
</feature>
<dbReference type="InterPro" id="IPR005828">
    <property type="entry name" value="MFS_sugar_transport-like"/>
</dbReference>
<dbReference type="RefSeq" id="WP_135066017.1">
    <property type="nucleotide sequence ID" value="NZ_CP038266.1"/>
</dbReference>
<keyword evidence="3" id="KW-1003">Cell membrane</keyword>
<evidence type="ECO:0000256" key="2">
    <source>
        <dbReference type="ARBA" id="ARBA00022448"/>
    </source>
</evidence>
<keyword evidence="2" id="KW-0813">Transport</keyword>
<feature type="transmembrane region" description="Helical" evidence="7">
    <location>
        <begin position="310"/>
        <end position="329"/>
    </location>
</feature>
<feature type="transmembrane region" description="Helical" evidence="7">
    <location>
        <begin position="243"/>
        <end position="260"/>
    </location>
</feature>
<feature type="transmembrane region" description="Helical" evidence="7">
    <location>
        <begin position="92"/>
        <end position="110"/>
    </location>
</feature>
<evidence type="ECO:0000256" key="4">
    <source>
        <dbReference type="ARBA" id="ARBA00022692"/>
    </source>
</evidence>
<dbReference type="EMBL" id="CP038266">
    <property type="protein sequence ID" value="QBR88671.1"/>
    <property type="molecule type" value="Genomic_DNA"/>
</dbReference>
<dbReference type="InterPro" id="IPR011701">
    <property type="entry name" value="MFS"/>
</dbReference>
<gene>
    <name evidence="9" type="ORF">E4K62_08200</name>
</gene>
<keyword evidence="6 7" id="KW-0472">Membrane</keyword>
<evidence type="ECO:0000256" key="5">
    <source>
        <dbReference type="ARBA" id="ARBA00022989"/>
    </source>
</evidence>
<reference evidence="9 10" key="1">
    <citation type="submission" date="2019-03" db="EMBL/GenBank/DDBJ databases">
        <authorList>
            <person name="Dong K."/>
        </authorList>
    </citation>
    <scope>NUCLEOTIDE SEQUENCE [LARGE SCALE GENOMIC DNA]</scope>
    <source>
        <strain evidence="10">dk512</strain>
    </source>
</reference>
<feature type="transmembrane region" description="Helical" evidence="7">
    <location>
        <begin position="335"/>
        <end position="359"/>
    </location>
</feature>
<feature type="transmembrane region" description="Helical" evidence="7">
    <location>
        <begin position="157"/>
        <end position="179"/>
    </location>
</feature>
<dbReference type="PROSITE" id="PS50850">
    <property type="entry name" value="MFS"/>
    <property type="match status" value="1"/>
</dbReference>